<proteinExistence type="predicted"/>
<feature type="compositionally biased region" description="Basic residues" evidence="1">
    <location>
        <begin position="20"/>
        <end position="33"/>
    </location>
</feature>
<dbReference type="AlphaFoldDB" id="A0A9C6XUI9"/>
<evidence type="ECO:0000313" key="2">
    <source>
        <dbReference type="Proteomes" id="UP000504606"/>
    </source>
</evidence>
<dbReference type="KEGG" id="foc:127751609"/>
<sequence length="195" mass="22089">MIIYYQAHPRPPPPSTRPGQHGRRSRRAARARAPRNGPSGPPHLRPRPYTSRRRRGLTSTWTICCGRSRTSKTTTPRQHRGHDRSSSTRTGPPHLDSTSERRRSYPGRRKRHYAAASGRTVCRARDRPPAARGRCPRPTGPKTKPRKNLVQTLRACPNHSIANVNRVPSPQVLVTRVMNLEEFTARKHVATIMLC</sequence>
<keyword evidence="2" id="KW-1185">Reference proteome</keyword>
<protein>
    <submittedName>
        <fullName evidence="3">Uncharacterized protein LOC127751609</fullName>
    </submittedName>
</protein>
<reference evidence="3" key="1">
    <citation type="submission" date="2025-08" db="UniProtKB">
        <authorList>
            <consortium name="RefSeq"/>
        </authorList>
    </citation>
    <scope>IDENTIFICATION</scope>
    <source>
        <tissue evidence="3">Whole organism</tissue>
    </source>
</reference>
<feature type="compositionally biased region" description="Basic residues" evidence="1">
    <location>
        <begin position="44"/>
        <end position="56"/>
    </location>
</feature>
<feature type="region of interest" description="Disordered" evidence="1">
    <location>
        <begin position="1"/>
        <end position="110"/>
    </location>
</feature>
<evidence type="ECO:0000256" key="1">
    <source>
        <dbReference type="SAM" id="MobiDB-lite"/>
    </source>
</evidence>
<gene>
    <name evidence="3" type="primary">LOC127751609</name>
</gene>
<dbReference type="RefSeq" id="XP_052131352.1">
    <property type="nucleotide sequence ID" value="XM_052275392.1"/>
</dbReference>
<dbReference type="Proteomes" id="UP000504606">
    <property type="component" value="Unplaced"/>
</dbReference>
<feature type="compositionally biased region" description="Low complexity" evidence="1">
    <location>
        <begin position="130"/>
        <end position="142"/>
    </location>
</feature>
<organism evidence="2 3">
    <name type="scientific">Frankliniella occidentalis</name>
    <name type="common">Western flower thrips</name>
    <name type="synonym">Euthrips occidentalis</name>
    <dbReference type="NCBI Taxonomy" id="133901"/>
    <lineage>
        <taxon>Eukaryota</taxon>
        <taxon>Metazoa</taxon>
        <taxon>Ecdysozoa</taxon>
        <taxon>Arthropoda</taxon>
        <taxon>Hexapoda</taxon>
        <taxon>Insecta</taxon>
        <taxon>Pterygota</taxon>
        <taxon>Neoptera</taxon>
        <taxon>Paraneoptera</taxon>
        <taxon>Thysanoptera</taxon>
        <taxon>Terebrantia</taxon>
        <taxon>Thripoidea</taxon>
        <taxon>Thripidae</taxon>
        <taxon>Frankliniella</taxon>
    </lineage>
</organism>
<feature type="region of interest" description="Disordered" evidence="1">
    <location>
        <begin position="125"/>
        <end position="146"/>
    </location>
</feature>
<accession>A0A9C6XUI9</accession>
<evidence type="ECO:0000313" key="3">
    <source>
        <dbReference type="RefSeq" id="XP_052131352.1"/>
    </source>
</evidence>
<dbReference type="GeneID" id="127751609"/>
<name>A0A9C6XUI9_FRAOC</name>